<gene>
    <name evidence="2" type="ORF">HSACCH_00309</name>
</gene>
<dbReference type="Proteomes" id="UP000012063">
    <property type="component" value="Unassembled WGS sequence"/>
</dbReference>
<evidence type="ECO:0000313" key="3">
    <source>
        <dbReference type="Proteomes" id="UP000012063"/>
    </source>
</evidence>
<feature type="transmembrane region" description="Helical" evidence="1">
    <location>
        <begin position="70"/>
        <end position="91"/>
    </location>
</feature>
<feature type="transmembrane region" description="Helical" evidence="1">
    <location>
        <begin position="151"/>
        <end position="169"/>
    </location>
</feature>
<feature type="transmembrane region" description="Helical" evidence="1">
    <location>
        <begin position="25"/>
        <end position="58"/>
    </location>
</feature>
<evidence type="ECO:0000313" key="2">
    <source>
        <dbReference type="EMBL" id="CCU77972.1"/>
    </source>
</evidence>
<name>M5DYB1_9FIRM</name>
<keyword evidence="1" id="KW-0472">Membrane</keyword>
<feature type="transmembrane region" description="Helical" evidence="1">
    <location>
        <begin position="128"/>
        <end position="144"/>
    </location>
</feature>
<sequence length="232" mass="27874">MISLFLFPLSSYYLAKYLKDREVSYLFIGSLITALFYILEPVMIFLLPFYASVFYFSCNEYCSKKRLSQLFVFVFPTAAAAFSLSYISWIYGRGFRFIYLKDNLFGTAVEYSGVDLVFSFLTDFSVDILFYLLIYIFMLVWIIYKKGFSKPFIYIYLMPIFLYEVKHMLENYNPGPIFFSLYVFFGLFYFWLFKTEINKLTNFVFYLLLFFNSSYLIYNIYPSLFFIIEYIS</sequence>
<organism evidence="2 3">
    <name type="scientific">Halanaerobium saccharolyticum subsp. saccharolyticum DSM 6643</name>
    <dbReference type="NCBI Taxonomy" id="1293054"/>
    <lineage>
        <taxon>Bacteria</taxon>
        <taxon>Bacillati</taxon>
        <taxon>Bacillota</taxon>
        <taxon>Clostridia</taxon>
        <taxon>Halanaerobiales</taxon>
        <taxon>Halanaerobiaceae</taxon>
        <taxon>Halanaerobium</taxon>
    </lineage>
</organism>
<dbReference type="OrthoDB" id="9920661at2"/>
<dbReference type="STRING" id="1293054.HSACCH_00309"/>
<dbReference type="AlphaFoldDB" id="M5DYB1"/>
<comment type="caution">
    <text evidence="2">The sequence shown here is derived from an EMBL/GenBank/DDBJ whole genome shotgun (WGS) entry which is preliminary data.</text>
</comment>
<keyword evidence="1" id="KW-0812">Transmembrane</keyword>
<evidence type="ECO:0000256" key="1">
    <source>
        <dbReference type="SAM" id="Phobius"/>
    </source>
</evidence>
<dbReference type="InParanoid" id="M5DYB1"/>
<feature type="transmembrane region" description="Helical" evidence="1">
    <location>
        <begin position="175"/>
        <end position="192"/>
    </location>
</feature>
<dbReference type="RefSeq" id="WP_005487332.1">
    <property type="nucleotide sequence ID" value="NZ_CAUI01000005.1"/>
</dbReference>
<feature type="transmembrane region" description="Helical" evidence="1">
    <location>
        <begin position="204"/>
        <end position="228"/>
    </location>
</feature>
<reference evidence="3" key="1">
    <citation type="journal article" date="2013" name="Genome Announc.">
        <title>Genome Sequence of Halanaerobium saccharolyticum subsp. saccharolyticum Strain DSM 6643T, a Halophilic Hydrogen-Producing Bacterium.</title>
        <authorList>
            <person name="Kivisto A."/>
            <person name="Larjo A."/>
            <person name="Ciranna A."/>
            <person name="Santala V."/>
            <person name="Roos C."/>
            <person name="Karp M."/>
        </authorList>
    </citation>
    <scope>NUCLEOTIDE SEQUENCE [LARGE SCALE GENOMIC DNA]</scope>
    <source>
        <strain evidence="3">DSM 6643</strain>
    </source>
</reference>
<keyword evidence="1" id="KW-1133">Transmembrane helix</keyword>
<dbReference type="EMBL" id="CAUI01000005">
    <property type="protein sequence ID" value="CCU77972.1"/>
    <property type="molecule type" value="Genomic_DNA"/>
</dbReference>
<proteinExistence type="predicted"/>
<keyword evidence="3" id="KW-1185">Reference proteome</keyword>
<protein>
    <submittedName>
        <fullName evidence="2">Uncharacterized protein</fullName>
    </submittedName>
</protein>
<accession>M5DYB1</accession>